<proteinExistence type="predicted"/>
<feature type="region of interest" description="Disordered" evidence="1">
    <location>
        <begin position="1"/>
        <end position="24"/>
    </location>
</feature>
<gene>
    <name evidence="2" type="ORF">SSGG_06454</name>
</gene>
<evidence type="ECO:0000313" key="2">
    <source>
        <dbReference type="EMBL" id="EFE79087.2"/>
    </source>
</evidence>
<name>D6AGY5_STRFL</name>
<evidence type="ECO:0000313" key="3">
    <source>
        <dbReference type="Proteomes" id="UP000003986"/>
    </source>
</evidence>
<protein>
    <submittedName>
        <fullName evidence="2">Predicted protein</fullName>
    </submittedName>
</protein>
<accession>D6AGY5</accession>
<dbReference type="PROSITE" id="PS51318">
    <property type="entry name" value="TAT"/>
    <property type="match status" value="1"/>
</dbReference>
<dbReference type="Proteomes" id="UP000003986">
    <property type="component" value="Unassembled WGS sequence"/>
</dbReference>
<dbReference type="AlphaFoldDB" id="D6AGY5"/>
<evidence type="ECO:0000256" key="1">
    <source>
        <dbReference type="SAM" id="MobiDB-lite"/>
    </source>
</evidence>
<reference evidence="3" key="2">
    <citation type="submission" date="2008-12" db="EMBL/GenBank/DDBJ databases">
        <title>Annotation of Streptomyces roseosporus strain NRRL 15998.</title>
        <authorList>
            <consortium name="The Broad Institute Genome Sequencing Platform"/>
            <consortium name="Broad Institute Microbial Sequencing Center"/>
            <person name="Fischbach M."/>
            <person name="Ward D."/>
            <person name="Young S."/>
            <person name="Kodira C.D."/>
            <person name="Zeng Q."/>
            <person name="Koehrsen M."/>
            <person name="Godfrey P."/>
            <person name="Alvarado L."/>
            <person name="Berlin A.M."/>
            <person name="Borenstein D."/>
            <person name="Chen Z."/>
            <person name="Engels R."/>
            <person name="Freedman E."/>
            <person name="Gellesch M."/>
            <person name="Goldberg J."/>
            <person name="Griggs A."/>
            <person name="Gujja S."/>
            <person name="Heiman D.I."/>
            <person name="Hepburn T.A."/>
            <person name="Howarth C."/>
            <person name="Jen D."/>
            <person name="Larson L."/>
            <person name="Lewis B."/>
            <person name="Mehta T."/>
            <person name="Park D."/>
            <person name="Pearson M."/>
            <person name="Roberts A."/>
            <person name="Saif S."/>
            <person name="Shea T.D."/>
            <person name="Shenoy N."/>
            <person name="Sisk P."/>
            <person name="Stolte C."/>
            <person name="Sykes S.N."/>
            <person name="Walk T."/>
            <person name="White J."/>
            <person name="Yandava C."/>
            <person name="Straight P."/>
            <person name="Clardy J."/>
            <person name="Hung D."/>
            <person name="Kolter R."/>
            <person name="Mekalanos J."/>
            <person name="Walker S."/>
            <person name="Walsh C.T."/>
            <person name="Wieland B.L.C."/>
            <person name="Ilzarbe M."/>
            <person name="Galagan J."/>
            <person name="Nusbaum C."/>
            <person name="Birren B."/>
        </authorList>
    </citation>
    <scope>NUCLEOTIDE SEQUENCE [LARGE SCALE GENOMIC DNA]</scope>
    <source>
        <strain evidence="3">NRRL 15998</strain>
    </source>
</reference>
<dbReference type="InterPro" id="IPR006311">
    <property type="entry name" value="TAT_signal"/>
</dbReference>
<sequence>MEDLVLEQPDNRSGRSADLPMLPSHNTARSALTCRYRCGGACSHDAPNRSLNTYFGDIVHQVSRRGALKSGAVLALAAAAGTAVATPAVASTTLR</sequence>
<reference evidence="3" key="1">
    <citation type="submission" date="2008-10" db="EMBL/GenBank/DDBJ databases">
        <authorList>
            <person name="Molnar K."/>
        </authorList>
    </citation>
    <scope>NUCLEOTIDE SEQUENCE [LARGE SCALE GENOMIC DNA]</scope>
    <source>
        <strain evidence="3">NRRL 15998</strain>
    </source>
</reference>
<dbReference type="EMBL" id="DS999644">
    <property type="protein sequence ID" value="EFE79087.2"/>
    <property type="molecule type" value="Genomic_DNA"/>
</dbReference>
<organism evidence="2 3">
    <name type="scientific">Streptomyces filamentosus NRRL 15998</name>
    <dbReference type="NCBI Taxonomy" id="457431"/>
    <lineage>
        <taxon>Bacteria</taxon>
        <taxon>Bacillati</taxon>
        <taxon>Actinomycetota</taxon>
        <taxon>Actinomycetes</taxon>
        <taxon>Kitasatosporales</taxon>
        <taxon>Streptomycetaceae</taxon>
        <taxon>Streptomyces</taxon>
    </lineage>
</organism>